<proteinExistence type="predicted"/>
<comment type="caution">
    <text evidence="2">The sequence shown here is derived from an EMBL/GenBank/DDBJ whole genome shotgun (WGS) entry which is preliminary data.</text>
</comment>
<reference evidence="2 3" key="2">
    <citation type="journal article" date="2016" name="Science">
        <title>A bacterium that degrades and assimilates poly(ethylene terephthalate).</title>
        <authorList>
            <person name="Yoshida S."/>
            <person name="Hiraga K."/>
            <person name="Takehana T."/>
            <person name="Taniguchi I."/>
            <person name="Yamaji H."/>
            <person name="Maeda Y."/>
            <person name="Toyohara K."/>
            <person name="Miyamoto K."/>
            <person name="Kimura Y."/>
            <person name="Oda K."/>
        </authorList>
    </citation>
    <scope>NUCLEOTIDE SEQUENCE [LARGE SCALE GENOMIC DNA]</scope>
    <source>
        <strain evidence="3">NBRC 110686 / TISTR 2288 / 201-F6</strain>
    </source>
</reference>
<feature type="region of interest" description="Disordered" evidence="1">
    <location>
        <begin position="59"/>
        <end position="87"/>
    </location>
</feature>
<feature type="compositionally biased region" description="Basic and acidic residues" evidence="1">
    <location>
        <begin position="1"/>
        <end position="14"/>
    </location>
</feature>
<name>A0A0K8P079_PISS1</name>
<evidence type="ECO:0000313" key="2">
    <source>
        <dbReference type="EMBL" id="GAP36041.1"/>
    </source>
</evidence>
<dbReference type="PANTHER" id="PTHR35399">
    <property type="entry name" value="SLR8030 PROTEIN"/>
    <property type="match status" value="1"/>
</dbReference>
<dbReference type="RefSeq" id="WP_054020051.1">
    <property type="nucleotide sequence ID" value="NZ_BBYR01000030.1"/>
</dbReference>
<dbReference type="InterPro" id="IPR008557">
    <property type="entry name" value="PhoX"/>
</dbReference>
<gene>
    <name evidence="2" type="ORF">ISF6_1881</name>
</gene>
<dbReference type="SUPFAM" id="SSF101898">
    <property type="entry name" value="NHL repeat"/>
    <property type="match status" value="1"/>
</dbReference>
<evidence type="ECO:0000256" key="1">
    <source>
        <dbReference type="SAM" id="MobiDB-lite"/>
    </source>
</evidence>
<feature type="region of interest" description="Disordered" evidence="1">
    <location>
        <begin position="607"/>
        <end position="654"/>
    </location>
</feature>
<feature type="compositionally biased region" description="Basic and acidic residues" evidence="1">
    <location>
        <begin position="645"/>
        <end position="654"/>
    </location>
</feature>
<reference evidence="3" key="1">
    <citation type="submission" date="2015-07" db="EMBL/GenBank/DDBJ databases">
        <title>Discovery of a poly(ethylene terephthalate assimilation.</title>
        <authorList>
            <person name="Yoshida S."/>
            <person name="Hiraga K."/>
            <person name="Takehana T."/>
            <person name="Taniguchi I."/>
            <person name="Yamaji H."/>
            <person name="Maeda Y."/>
            <person name="Toyohara K."/>
            <person name="Miyamoto K."/>
            <person name="Kimura Y."/>
            <person name="Oda K."/>
        </authorList>
    </citation>
    <scope>NUCLEOTIDE SEQUENCE [LARGE SCALE GENOMIC DNA]</scope>
    <source>
        <strain evidence="3">NBRC 110686 / TISTR 2288 / 201-F6</strain>
    </source>
</reference>
<dbReference type="STRING" id="1547922.ISF6_1881"/>
<dbReference type="AlphaFoldDB" id="A0A0K8P079"/>
<accession>A0A0K8P079</accession>
<evidence type="ECO:0000313" key="3">
    <source>
        <dbReference type="Proteomes" id="UP000037660"/>
    </source>
</evidence>
<keyword evidence="3" id="KW-1185">Reference proteome</keyword>
<dbReference type="Pfam" id="PF05787">
    <property type="entry name" value="PhoX"/>
    <property type="match status" value="1"/>
</dbReference>
<organism evidence="2 3">
    <name type="scientific">Piscinibacter sakaiensis</name>
    <name type="common">Ideonella sakaiensis</name>
    <dbReference type="NCBI Taxonomy" id="1547922"/>
    <lineage>
        <taxon>Bacteria</taxon>
        <taxon>Pseudomonadati</taxon>
        <taxon>Pseudomonadota</taxon>
        <taxon>Betaproteobacteria</taxon>
        <taxon>Burkholderiales</taxon>
        <taxon>Sphaerotilaceae</taxon>
        <taxon>Piscinibacter</taxon>
    </lineage>
</organism>
<feature type="compositionally biased region" description="Low complexity" evidence="1">
    <location>
        <begin position="60"/>
        <end position="75"/>
    </location>
</feature>
<dbReference type="OrthoDB" id="9801383at2"/>
<dbReference type="Proteomes" id="UP000037660">
    <property type="component" value="Unassembled WGS sequence"/>
</dbReference>
<dbReference type="PANTHER" id="PTHR35399:SF2">
    <property type="entry name" value="DUF839 DOMAIN-CONTAINING PROTEIN"/>
    <property type="match status" value="1"/>
</dbReference>
<feature type="region of interest" description="Disordered" evidence="1">
    <location>
        <begin position="1"/>
        <end position="25"/>
    </location>
</feature>
<feature type="compositionally biased region" description="Low complexity" evidence="1">
    <location>
        <begin position="619"/>
        <end position="628"/>
    </location>
</feature>
<sequence length="654" mass="70178">MDPRTKLSHPRPDPAADTAEAADPARRTALRGTGGALLGRWLAVLGAGLAACARPPDGPAAPGSLPGSAPGPLLGFTPVPPSRDDEVQVPPGYRATPIAAWGEPVGLPGALPPWRGDAGETAREQAAQFGMHHDGLQFIPLDAHGARGLLVINHEYTDDGLLHPGGMQPWTAEKVRKSQAAHGVSIAEVAREGDGGWRLVRPSPLARRITAATPCRLTGPAAGHALLRTAFDPSGRWVAGTLNNCGSSRTPWGTVLVAEENIPFYFDGGPAPDADQRRWGLQPEGFFRWAVHDERFDARRHPNEFHRHGWIVEIDPLDPDAPPAKRTALGRGLHEGAWVATTADGRPVVYLSEDGRFEYLWKFVGRTRIATPAPGQRAAEANRALLDEGTLYVARFDADGRGRWLSLRAGEPPLTAAAGFPDAASVLVRSSQAADALGATPMDRPEWLAIDAARRLVYCSLTNNAERGAPGRPGIDGPNPRARNTMGQVLRWQEDGDFDATGFRWETLLQAGDPANARAEARGDLRGDAFACPDGLFLDPRGVLWIQTDAHASQMHRGEFAGLGNNQMLACDPRTGEVRRFLTGPRGCEITGAALTPDRRTLFVNVQHPGEPDSDRSDPAAPDAVSSWPEHRRGGRPRSATLVIRRTDGGEIGR</sequence>
<protein>
    <submittedName>
        <fullName evidence="2">Putative phosphatase</fullName>
    </submittedName>
</protein>
<dbReference type="EMBL" id="BBYR01000030">
    <property type="protein sequence ID" value="GAP36041.1"/>
    <property type="molecule type" value="Genomic_DNA"/>
</dbReference>